<feature type="region of interest" description="Disordered" evidence="2">
    <location>
        <begin position="378"/>
        <end position="430"/>
    </location>
</feature>
<evidence type="ECO:0000256" key="1">
    <source>
        <dbReference type="PROSITE-ProRule" id="PRU00267"/>
    </source>
</evidence>
<keyword evidence="1" id="KW-0238">DNA-binding</keyword>
<dbReference type="RefSeq" id="XP_045579979.1">
    <property type="nucleotide sequence ID" value="XM_045724023.1"/>
</dbReference>
<dbReference type="CDD" id="cd21981">
    <property type="entry name" value="HMG-box_HMGXB3"/>
    <property type="match status" value="1"/>
</dbReference>
<evidence type="ECO:0000313" key="6">
    <source>
        <dbReference type="RefSeq" id="XP_045579979.1"/>
    </source>
</evidence>
<keyword evidence="4" id="KW-1185">Reference proteome</keyword>
<dbReference type="Proteomes" id="UP001652741">
    <property type="component" value="Chromosome ssa09"/>
</dbReference>
<feature type="DNA-binding region" description="HMG box" evidence="1">
    <location>
        <begin position="47"/>
        <end position="105"/>
    </location>
</feature>
<gene>
    <name evidence="5 6" type="primary">hmgxb3</name>
</gene>
<dbReference type="PROSITE" id="PS50118">
    <property type="entry name" value="HMG_BOX_2"/>
    <property type="match status" value="1"/>
</dbReference>
<feature type="domain" description="HMG box" evidence="3">
    <location>
        <begin position="47"/>
        <end position="105"/>
    </location>
</feature>
<feature type="compositionally biased region" description="Pro residues" evidence="2">
    <location>
        <begin position="383"/>
        <end position="393"/>
    </location>
</feature>
<dbReference type="Gene3D" id="1.10.30.10">
    <property type="entry name" value="High mobility group box domain"/>
    <property type="match status" value="1"/>
</dbReference>
<keyword evidence="1" id="KW-0539">Nucleus</keyword>
<dbReference type="InterPro" id="IPR009071">
    <property type="entry name" value="HMG_box_dom"/>
</dbReference>
<name>A0A1S3SUE8_SALSA</name>
<dbReference type="RefSeq" id="XP_014067966.2">
    <property type="nucleotide sequence ID" value="XM_014212491.2"/>
</dbReference>
<evidence type="ECO:0000256" key="2">
    <source>
        <dbReference type="SAM" id="MobiDB-lite"/>
    </source>
</evidence>
<dbReference type="GeneID" id="106611872"/>
<dbReference type="SMART" id="SM00398">
    <property type="entry name" value="HMG"/>
    <property type="match status" value="1"/>
</dbReference>
<sequence length="1480" mass="160915">METMEVYEETDRRMTEEVESCYTLMEVTSPKKRKKNKAQQGEIMEKPKKPRSAYLLYYFDVHQTMQQEFPSLPQSEINKRISVSWKRLNVADKGYYLEKAKLEKEGMDTSSMGPSQELPGFRRILPRANYVLLPKAAMSDDRTGSQLEVCMEGLDSAVGEGVMPSLSLGSPQYPPLVLGCEVELSEQCIAIEGLTDEKAVTLTHSGALQGVLSSSYHSSSSVSAAHESHNAPHLASAGLLLKEEEPRMVGGGYSVIGMATDGRRVGGTAVQHVKTELVTIIPNQDLMEHRTLPGASSVASVVMVPVGARVIRDTNPSYKLSNKYTRRGRGSCQTAGCSFVYVTRHKPPFCPDCGNHLGGKWVPAAVKTPGAAASFKTYAQKPPTNPGDPPKTSVPPSDDQNIKMSGWRKGGRGPREPRGQVQQRAVTPGPPLEGGRAISQGVIQPAPAVSGTQTTMITLVGTHVTGARVKVQERSSVIGQKRPVRAILPAPFNTGRALVQWITVPPHKGKVEETNCSKSTTELSEMIAGLKPNTLKQLGQIVTTTPLEQTLPTPVDRSQYIVTDKVGKILSVVPLKQNSTSTLDLGLSTARGRGRCKNPSCGYVYKNRHKPAECPCCGLELSRKNAKGSKAQGGSVALLDPYRTLSPAQRELQRQSTLQLLRQTLQISESEAELHDTLALIQELNSTQVVLTTTSQAGDQVLGEGEGLGEVQVQSGWPRFYESAATHCALCHYPLFKGGQSSLAGQVSLSCLSGVLYHSSLAGQVSLSCLSGVLYHSSLAGQVSLSCLSGVLYHSSLAGQVSLSCLSGVLYHSSLAGQVSLSCLSGVLYHSSLAGQVSLSCLSGVLYHSSLAGQVSLSCLSGVLYHSSLAGQVSLSCLSGVLYHSSLAGQVSLSCLSGVLYHSSLAGQEDCWLLTDTLIQTASLQLKVCLNPQCLALHSFTDLHPGLFNVGNRLLVSLDLFFKIRSQVRLGRHPNQIVRTILDHIHNHAVHTLSPEELAHVQELLVSGYWAFECLTVRDYNDMICGVCGIAPKMEIAQRYTHNVLELRNVEFTWPDFGAPDKVHVDDFWLTMESEAIEQAAFPCSVPITRVDASIIAPFIPPLMRSSTVINTEKDKALLLTQHTGDPSVLVRLIHEGQLRPDRMDEHSAEELKAILECCGEITAPESNKDELLVSLISLCTCVQNGLSTAPQPPPHLTAGKLSKICPHQVVCGSKYLVKGETARDHVDLLVSSRYWPPVYVTDSARQVALCTDVQYPELASTMWGRNQGCFSDPMDKPEFVSCAELQDQPYSADLSSVVENPQVHPVTKSSSRWIVHPAGPTDGQEPPCLDHHSMGLCNELEPYCSLVQDLERDNEKEEDEGKEGRKDGFKVEAEVTEGSEVIEEECSEGWLTSLRRRPLAFDNTAYYYLYNRLQDFLSSREVVDQQINTVLKACQPGEVVIRDALYRLGVAQINTEEGEEGEGDGGLEGDTGYEEVVVL</sequence>
<dbReference type="InterPro" id="IPR036910">
    <property type="entry name" value="HMG_box_dom_sf"/>
</dbReference>
<dbReference type="Pfam" id="PF18717">
    <property type="entry name" value="CxC4"/>
    <property type="match status" value="1"/>
</dbReference>
<proteinExistence type="predicted"/>
<feature type="compositionally biased region" description="Polar residues" evidence="2">
    <location>
        <begin position="394"/>
        <end position="403"/>
    </location>
</feature>
<reference evidence="5 6" key="1">
    <citation type="submission" date="2025-05" db="UniProtKB">
        <authorList>
            <consortium name="RefSeq"/>
        </authorList>
    </citation>
    <scope>IDENTIFICATION</scope>
</reference>
<dbReference type="InterPro" id="IPR039598">
    <property type="entry name" value="HMGXB3"/>
</dbReference>
<organism evidence="4 5">
    <name type="scientific">Salmo salar</name>
    <name type="common">Atlantic salmon</name>
    <dbReference type="NCBI Taxonomy" id="8030"/>
    <lineage>
        <taxon>Eukaryota</taxon>
        <taxon>Metazoa</taxon>
        <taxon>Chordata</taxon>
        <taxon>Craniata</taxon>
        <taxon>Vertebrata</taxon>
        <taxon>Euteleostomi</taxon>
        <taxon>Actinopterygii</taxon>
        <taxon>Neopterygii</taxon>
        <taxon>Teleostei</taxon>
        <taxon>Protacanthopterygii</taxon>
        <taxon>Salmoniformes</taxon>
        <taxon>Salmonidae</taxon>
        <taxon>Salmoninae</taxon>
        <taxon>Salmo</taxon>
    </lineage>
</organism>
<protein>
    <submittedName>
        <fullName evidence="5 6">HMG domain-containing protein 3 isoform X1</fullName>
    </submittedName>
</protein>
<dbReference type="SUPFAM" id="SSF47095">
    <property type="entry name" value="HMG-box"/>
    <property type="match status" value="1"/>
</dbReference>
<evidence type="ECO:0000313" key="4">
    <source>
        <dbReference type="Proteomes" id="UP001652741"/>
    </source>
</evidence>
<evidence type="ECO:0000313" key="5">
    <source>
        <dbReference type="RefSeq" id="XP_014067966.2"/>
    </source>
</evidence>
<dbReference type="InterPro" id="IPR040648">
    <property type="entry name" value="HMGXB3_CxC4"/>
</dbReference>
<accession>A0A1S3SUE8</accession>
<dbReference type="PANTHER" id="PTHR17609:SF2">
    <property type="entry name" value="HMG DOMAIN-CONTAINING PROTEIN 3"/>
    <property type="match status" value="1"/>
</dbReference>
<evidence type="ECO:0000259" key="3">
    <source>
        <dbReference type="PROSITE" id="PS50118"/>
    </source>
</evidence>
<dbReference type="PANTHER" id="PTHR17609">
    <property type="entry name" value="HMG DOMAIN-CONTAINING PROTEIN 3"/>
    <property type="match status" value="1"/>
</dbReference>
<dbReference type="Pfam" id="PF09011">
    <property type="entry name" value="HMG_box_2"/>
    <property type="match status" value="1"/>
</dbReference>